<keyword evidence="8" id="KW-0963">Cytoplasm</keyword>
<comment type="caution">
    <text evidence="10">The sequence shown here is derived from an EMBL/GenBank/DDBJ whole genome shotgun (WGS) entry which is preliminary data.</text>
</comment>
<evidence type="ECO:0000313" key="11">
    <source>
        <dbReference type="Proteomes" id="UP001163821"/>
    </source>
</evidence>
<evidence type="ECO:0000256" key="4">
    <source>
        <dbReference type="ARBA" id="ARBA00022777"/>
    </source>
</evidence>
<comment type="subcellular location">
    <subcellularLocation>
        <location evidence="8">Cytoplasm</location>
    </subcellularLocation>
</comment>
<dbReference type="HAMAP" id="MF_00238">
    <property type="entry name" value="Cytidyl_kinase_type1"/>
    <property type="match status" value="1"/>
</dbReference>
<dbReference type="GO" id="GO:0005524">
    <property type="term" value="F:ATP binding"/>
    <property type="evidence" value="ECO:0007669"/>
    <property type="project" value="UniProtKB-UniRule"/>
</dbReference>
<dbReference type="Gene3D" id="3.40.50.300">
    <property type="entry name" value="P-loop containing nucleotide triphosphate hydrolases"/>
    <property type="match status" value="1"/>
</dbReference>
<dbReference type="SUPFAM" id="SSF52540">
    <property type="entry name" value="P-loop containing nucleoside triphosphate hydrolases"/>
    <property type="match status" value="1"/>
</dbReference>
<dbReference type="PANTHER" id="PTHR21299">
    <property type="entry name" value="CYTIDYLATE KINASE/PANTOATE-BETA-ALANINE LIGASE"/>
    <property type="match status" value="1"/>
</dbReference>
<dbReference type="GO" id="GO:0036431">
    <property type="term" value="F:dCMP kinase activity"/>
    <property type="evidence" value="ECO:0007669"/>
    <property type="project" value="InterPro"/>
</dbReference>
<comment type="catalytic activity">
    <reaction evidence="7 8">
        <text>CMP + ATP = CDP + ADP</text>
        <dbReference type="Rhea" id="RHEA:11600"/>
        <dbReference type="ChEBI" id="CHEBI:30616"/>
        <dbReference type="ChEBI" id="CHEBI:58069"/>
        <dbReference type="ChEBI" id="CHEBI:60377"/>
        <dbReference type="ChEBI" id="CHEBI:456216"/>
        <dbReference type="EC" id="2.7.4.25"/>
    </reaction>
</comment>
<keyword evidence="11" id="KW-1185">Reference proteome</keyword>
<dbReference type="InterPro" id="IPR003136">
    <property type="entry name" value="Cytidylate_kin"/>
</dbReference>
<evidence type="ECO:0000256" key="3">
    <source>
        <dbReference type="ARBA" id="ARBA00022741"/>
    </source>
</evidence>
<evidence type="ECO:0000256" key="5">
    <source>
        <dbReference type="ARBA" id="ARBA00022840"/>
    </source>
</evidence>
<keyword evidence="3 8" id="KW-0547">Nucleotide-binding</keyword>
<dbReference type="Pfam" id="PF02224">
    <property type="entry name" value="Cytidylate_kin"/>
    <property type="match status" value="1"/>
</dbReference>
<comment type="catalytic activity">
    <reaction evidence="6 8">
        <text>dCMP + ATP = dCDP + ADP</text>
        <dbReference type="Rhea" id="RHEA:25094"/>
        <dbReference type="ChEBI" id="CHEBI:30616"/>
        <dbReference type="ChEBI" id="CHEBI:57566"/>
        <dbReference type="ChEBI" id="CHEBI:58593"/>
        <dbReference type="ChEBI" id="CHEBI:456216"/>
        <dbReference type="EC" id="2.7.4.25"/>
    </reaction>
</comment>
<protein>
    <recommendedName>
        <fullName evidence="8">Cytidylate kinase</fullName>
        <shortName evidence="8">CK</shortName>
        <ecNumber evidence="8">2.7.4.25</ecNumber>
    </recommendedName>
    <alternativeName>
        <fullName evidence="8">Cytidine monophosphate kinase</fullName>
        <shortName evidence="8">CMP kinase</shortName>
    </alternativeName>
</protein>
<name>A0AA41Y7I9_9BACT</name>
<feature type="domain" description="Cytidylate kinase" evidence="9">
    <location>
        <begin position="11"/>
        <end position="229"/>
    </location>
</feature>
<dbReference type="InterPro" id="IPR027417">
    <property type="entry name" value="P-loop_NTPase"/>
</dbReference>
<dbReference type="EC" id="2.7.4.25" evidence="8"/>
<dbReference type="NCBIfam" id="TIGR00017">
    <property type="entry name" value="cmk"/>
    <property type="match status" value="1"/>
</dbReference>
<evidence type="ECO:0000256" key="8">
    <source>
        <dbReference type="HAMAP-Rule" id="MF_00238"/>
    </source>
</evidence>
<keyword evidence="2 8" id="KW-0808">Transferase</keyword>
<gene>
    <name evidence="8 10" type="primary">cmk</name>
    <name evidence="10" type="ORF">N2K84_11785</name>
</gene>
<dbReference type="InterPro" id="IPR011994">
    <property type="entry name" value="Cytidylate_kinase_dom"/>
</dbReference>
<dbReference type="RefSeq" id="WP_282592016.1">
    <property type="nucleotide sequence ID" value="NZ_JAPAAF010000016.1"/>
</dbReference>
<evidence type="ECO:0000256" key="7">
    <source>
        <dbReference type="ARBA" id="ARBA00048478"/>
    </source>
</evidence>
<evidence type="ECO:0000256" key="2">
    <source>
        <dbReference type="ARBA" id="ARBA00022679"/>
    </source>
</evidence>
<dbReference type="AlphaFoldDB" id="A0AA41Y7I9"/>
<dbReference type="GO" id="GO:0005829">
    <property type="term" value="C:cytosol"/>
    <property type="evidence" value="ECO:0007669"/>
    <property type="project" value="TreeGrafter"/>
</dbReference>
<dbReference type="CDD" id="cd02020">
    <property type="entry name" value="CMPK"/>
    <property type="match status" value="1"/>
</dbReference>
<keyword evidence="4 8" id="KW-0418">Kinase</keyword>
<evidence type="ECO:0000313" key="10">
    <source>
        <dbReference type="EMBL" id="MCW0483414.1"/>
    </source>
</evidence>
<evidence type="ECO:0000256" key="1">
    <source>
        <dbReference type="ARBA" id="ARBA00009427"/>
    </source>
</evidence>
<organism evidence="10 11">
    <name type="scientific">Gaoshiqia sediminis</name>
    <dbReference type="NCBI Taxonomy" id="2986998"/>
    <lineage>
        <taxon>Bacteria</taxon>
        <taxon>Pseudomonadati</taxon>
        <taxon>Bacteroidota</taxon>
        <taxon>Bacteroidia</taxon>
        <taxon>Marinilabiliales</taxon>
        <taxon>Prolixibacteraceae</taxon>
        <taxon>Gaoshiqia</taxon>
    </lineage>
</organism>
<dbReference type="PANTHER" id="PTHR21299:SF2">
    <property type="entry name" value="CYTIDYLATE KINASE"/>
    <property type="match status" value="1"/>
</dbReference>
<reference evidence="10" key="1">
    <citation type="submission" date="2022-10" db="EMBL/GenBank/DDBJ databases">
        <title>Gaoshiqiia sediminis gen. nov., sp. nov., isolated from coastal sediment.</title>
        <authorList>
            <person name="Yu W.X."/>
            <person name="Mu D.S."/>
            <person name="Du J.Z."/>
            <person name="Liang Y.Q."/>
        </authorList>
    </citation>
    <scope>NUCLEOTIDE SEQUENCE</scope>
    <source>
        <strain evidence="10">A06</strain>
    </source>
</reference>
<comment type="similarity">
    <text evidence="1 8">Belongs to the cytidylate kinase family. Type 1 subfamily.</text>
</comment>
<sequence length="241" mass="26945">MNETTNPKIVIAIDGHSSCGKSTVAKELAKALGYIYLDSGAMYRAVTLFALKNGLAANGQVNEPELIARLPEITIEFRLNPASRQNETYLNGENVEEEIRRLPVSTHVSPVATIREVREATVKQQQAMGKNKGIVMDGRDIGTAVFPEAELKIFMTASPEVRAQRRYDELIGKGQQVSFEEILHNVEERDRIDSGREVSPLRKADDALILDNSYLNRDEQLDWALQKAREVIRNLGVVNIE</sequence>
<dbReference type="Proteomes" id="UP001163821">
    <property type="component" value="Unassembled WGS sequence"/>
</dbReference>
<proteinExistence type="inferred from homology"/>
<dbReference type="EMBL" id="JAPAAF010000016">
    <property type="protein sequence ID" value="MCW0483414.1"/>
    <property type="molecule type" value="Genomic_DNA"/>
</dbReference>
<evidence type="ECO:0000259" key="9">
    <source>
        <dbReference type="Pfam" id="PF02224"/>
    </source>
</evidence>
<feature type="binding site" evidence="8">
    <location>
        <begin position="15"/>
        <end position="23"/>
    </location>
    <ligand>
        <name>ATP</name>
        <dbReference type="ChEBI" id="CHEBI:30616"/>
    </ligand>
</feature>
<dbReference type="GO" id="GO:0015949">
    <property type="term" value="P:nucleobase-containing small molecule interconversion"/>
    <property type="evidence" value="ECO:0007669"/>
    <property type="project" value="TreeGrafter"/>
</dbReference>
<keyword evidence="5 8" id="KW-0067">ATP-binding</keyword>
<dbReference type="GO" id="GO:0006220">
    <property type="term" value="P:pyrimidine nucleotide metabolic process"/>
    <property type="evidence" value="ECO:0007669"/>
    <property type="project" value="UniProtKB-UniRule"/>
</dbReference>
<evidence type="ECO:0000256" key="6">
    <source>
        <dbReference type="ARBA" id="ARBA00047615"/>
    </source>
</evidence>
<accession>A0AA41Y7I9</accession>